<dbReference type="Proteomes" id="UP000482960">
    <property type="component" value="Unassembled WGS sequence"/>
</dbReference>
<comment type="caution">
    <text evidence="1">The sequence shown here is derived from an EMBL/GenBank/DDBJ whole genome shotgun (WGS) entry which is preliminary data.</text>
</comment>
<proteinExistence type="predicted"/>
<evidence type="ECO:0000313" key="1">
    <source>
        <dbReference type="EMBL" id="GFJ86959.1"/>
    </source>
</evidence>
<name>A0A6V8KXC6_9ACTN</name>
<accession>A0A6V8KXC6</accession>
<protein>
    <submittedName>
        <fullName evidence="1">Uncharacterized protein</fullName>
    </submittedName>
</protein>
<reference evidence="1 2" key="2">
    <citation type="submission" date="2020-03" db="EMBL/GenBank/DDBJ databases">
        <authorList>
            <person name="Ichikawa N."/>
            <person name="Kimura A."/>
            <person name="Kitahashi Y."/>
            <person name="Uohara A."/>
        </authorList>
    </citation>
    <scope>NUCLEOTIDE SEQUENCE [LARGE SCALE GENOMIC DNA]</scope>
    <source>
        <strain evidence="1 2">NBRC 108638</strain>
    </source>
</reference>
<dbReference type="EMBL" id="BLPG01000001">
    <property type="protein sequence ID" value="GFJ86959.1"/>
    <property type="molecule type" value="Genomic_DNA"/>
</dbReference>
<keyword evidence="2" id="KW-1185">Reference proteome</keyword>
<dbReference type="AlphaFoldDB" id="A0A6V8KXC6"/>
<gene>
    <name evidence="1" type="ORF">Prum_006010</name>
</gene>
<organism evidence="1 2">
    <name type="scientific">Phytohabitans rumicis</name>
    <dbReference type="NCBI Taxonomy" id="1076125"/>
    <lineage>
        <taxon>Bacteria</taxon>
        <taxon>Bacillati</taxon>
        <taxon>Actinomycetota</taxon>
        <taxon>Actinomycetes</taxon>
        <taxon>Micromonosporales</taxon>
        <taxon>Micromonosporaceae</taxon>
    </lineage>
</organism>
<reference evidence="1 2" key="1">
    <citation type="submission" date="2020-03" db="EMBL/GenBank/DDBJ databases">
        <title>Whole genome shotgun sequence of Phytohabitans rumicis NBRC 108638.</title>
        <authorList>
            <person name="Komaki H."/>
            <person name="Tamura T."/>
        </authorList>
    </citation>
    <scope>NUCLEOTIDE SEQUENCE [LARGE SCALE GENOMIC DNA]</scope>
    <source>
        <strain evidence="1 2">NBRC 108638</strain>
    </source>
</reference>
<evidence type="ECO:0000313" key="2">
    <source>
        <dbReference type="Proteomes" id="UP000482960"/>
    </source>
</evidence>
<sequence>MSRTLGAFGCVGADDRSHPHTRPRCDEPNEEFQRVNTTVEMLRAGMLTVTCPPFTVAGWLAELALSEVR</sequence>